<dbReference type="InterPro" id="IPR023214">
    <property type="entry name" value="HAD_sf"/>
</dbReference>
<evidence type="ECO:0000313" key="3">
    <source>
        <dbReference type="Proteomes" id="UP000265520"/>
    </source>
</evidence>
<dbReference type="GO" id="GO:0046404">
    <property type="term" value="F:ATP-dependent polydeoxyribonucleotide 5'-hydroxyl-kinase activity"/>
    <property type="evidence" value="ECO:0007669"/>
    <property type="project" value="TreeGrafter"/>
</dbReference>
<protein>
    <submittedName>
        <fullName evidence="2">Polynucleotide 3'-phosphatase ZDP-like</fullName>
    </submittedName>
</protein>
<dbReference type="EMBL" id="LXQA010178924">
    <property type="protein sequence ID" value="MCI30349.1"/>
    <property type="molecule type" value="Genomic_DNA"/>
</dbReference>
<sequence>VFIACGVGKSGKAGTKEDDPFRKPKPGMWQLMEKHFNSGITIDMDQSFYVGDAAGRESDHSDADIRFAEVFKQV</sequence>
<dbReference type="PANTHER" id="PTHR12083">
    <property type="entry name" value="BIFUNCTIONAL POLYNUCLEOTIDE PHOSPHATASE/KINASE"/>
    <property type="match status" value="1"/>
</dbReference>
<dbReference type="Pfam" id="PF08645">
    <property type="entry name" value="PNK3P"/>
    <property type="match status" value="1"/>
</dbReference>
<evidence type="ECO:0000313" key="2">
    <source>
        <dbReference type="EMBL" id="MCI30349.1"/>
    </source>
</evidence>
<feature type="non-terminal residue" evidence="2">
    <location>
        <position position="1"/>
    </location>
</feature>
<feature type="region of interest" description="Disordered" evidence="1">
    <location>
        <begin position="1"/>
        <end position="23"/>
    </location>
</feature>
<reference evidence="2 3" key="1">
    <citation type="journal article" date="2018" name="Front. Plant Sci.">
        <title>Red Clover (Trifolium pratense) and Zigzag Clover (T. medium) - A Picture of Genomic Similarities and Differences.</title>
        <authorList>
            <person name="Dluhosova J."/>
            <person name="Istvanek J."/>
            <person name="Nedelnik J."/>
            <person name="Repkova J."/>
        </authorList>
    </citation>
    <scope>NUCLEOTIDE SEQUENCE [LARGE SCALE GENOMIC DNA]</scope>
    <source>
        <strain evidence="3">cv. 10/8</strain>
        <tissue evidence="2">Leaf</tissue>
    </source>
</reference>
<organism evidence="2 3">
    <name type="scientific">Trifolium medium</name>
    <dbReference type="NCBI Taxonomy" id="97028"/>
    <lineage>
        <taxon>Eukaryota</taxon>
        <taxon>Viridiplantae</taxon>
        <taxon>Streptophyta</taxon>
        <taxon>Embryophyta</taxon>
        <taxon>Tracheophyta</taxon>
        <taxon>Spermatophyta</taxon>
        <taxon>Magnoliopsida</taxon>
        <taxon>eudicotyledons</taxon>
        <taxon>Gunneridae</taxon>
        <taxon>Pentapetalae</taxon>
        <taxon>rosids</taxon>
        <taxon>fabids</taxon>
        <taxon>Fabales</taxon>
        <taxon>Fabaceae</taxon>
        <taxon>Papilionoideae</taxon>
        <taxon>50 kb inversion clade</taxon>
        <taxon>NPAAA clade</taxon>
        <taxon>Hologalegina</taxon>
        <taxon>IRL clade</taxon>
        <taxon>Trifolieae</taxon>
        <taxon>Trifolium</taxon>
    </lineage>
</organism>
<dbReference type="GO" id="GO:0003690">
    <property type="term" value="F:double-stranded DNA binding"/>
    <property type="evidence" value="ECO:0007669"/>
    <property type="project" value="TreeGrafter"/>
</dbReference>
<dbReference type="GO" id="GO:0006281">
    <property type="term" value="P:DNA repair"/>
    <property type="evidence" value="ECO:0007669"/>
    <property type="project" value="TreeGrafter"/>
</dbReference>
<dbReference type="InterPro" id="IPR036412">
    <property type="entry name" value="HAD-like_sf"/>
</dbReference>
<dbReference type="Proteomes" id="UP000265520">
    <property type="component" value="Unassembled WGS sequence"/>
</dbReference>
<dbReference type="Gene3D" id="3.40.50.1000">
    <property type="entry name" value="HAD superfamily/HAD-like"/>
    <property type="match status" value="1"/>
</dbReference>
<dbReference type="InterPro" id="IPR013954">
    <property type="entry name" value="PNK3P"/>
</dbReference>
<dbReference type="AlphaFoldDB" id="A0A392R283"/>
<dbReference type="PANTHER" id="PTHR12083:SF9">
    <property type="entry name" value="BIFUNCTIONAL POLYNUCLEOTIDE PHOSPHATASE_KINASE"/>
    <property type="match status" value="1"/>
</dbReference>
<evidence type="ECO:0000256" key="1">
    <source>
        <dbReference type="SAM" id="MobiDB-lite"/>
    </source>
</evidence>
<comment type="caution">
    <text evidence="2">The sequence shown here is derived from an EMBL/GenBank/DDBJ whole genome shotgun (WGS) entry which is preliminary data.</text>
</comment>
<keyword evidence="3" id="KW-1185">Reference proteome</keyword>
<name>A0A392R283_9FABA</name>
<dbReference type="GO" id="GO:0046403">
    <property type="term" value="F:polynucleotide 3'-phosphatase activity"/>
    <property type="evidence" value="ECO:0007669"/>
    <property type="project" value="TreeGrafter"/>
</dbReference>
<proteinExistence type="predicted"/>
<dbReference type="SUPFAM" id="SSF56784">
    <property type="entry name" value="HAD-like"/>
    <property type="match status" value="1"/>
</dbReference>
<accession>A0A392R283</accession>